<dbReference type="Proteomes" id="UP001501729">
    <property type="component" value="Unassembled WGS sequence"/>
</dbReference>
<protein>
    <recommendedName>
        <fullName evidence="3">HD domain-containing protein</fullName>
    </recommendedName>
</protein>
<evidence type="ECO:0000313" key="2">
    <source>
        <dbReference type="Proteomes" id="UP001501729"/>
    </source>
</evidence>
<name>A0AAV3UL77_9EURY</name>
<comment type="caution">
    <text evidence="1">The sequence shown here is derived from an EMBL/GenBank/DDBJ whole genome shotgun (WGS) entry which is preliminary data.</text>
</comment>
<dbReference type="SUPFAM" id="SSF109604">
    <property type="entry name" value="HD-domain/PDEase-like"/>
    <property type="match status" value="1"/>
</dbReference>
<evidence type="ECO:0000313" key="1">
    <source>
        <dbReference type="EMBL" id="GAA5056484.1"/>
    </source>
</evidence>
<reference evidence="1 2" key="1">
    <citation type="journal article" date="2019" name="Int. J. Syst. Evol. Microbiol.">
        <title>The Global Catalogue of Microorganisms (GCM) 10K type strain sequencing project: providing services to taxonomists for standard genome sequencing and annotation.</title>
        <authorList>
            <consortium name="The Broad Institute Genomics Platform"/>
            <consortium name="The Broad Institute Genome Sequencing Center for Infectious Disease"/>
            <person name="Wu L."/>
            <person name="Ma J."/>
        </authorList>
    </citation>
    <scope>NUCLEOTIDE SEQUENCE [LARGE SCALE GENOMIC DNA]</scope>
    <source>
        <strain evidence="1 2">JCM 17504</strain>
    </source>
</reference>
<dbReference type="AlphaFoldDB" id="A0AAV3UL77"/>
<keyword evidence="2" id="KW-1185">Reference proteome</keyword>
<dbReference type="Gene3D" id="1.10.3210.10">
    <property type="entry name" value="Hypothetical protein af1432"/>
    <property type="match status" value="1"/>
</dbReference>
<organism evidence="1 2">
    <name type="scientific">Haladaptatus pallidirubidus</name>
    <dbReference type="NCBI Taxonomy" id="1008152"/>
    <lineage>
        <taxon>Archaea</taxon>
        <taxon>Methanobacteriati</taxon>
        <taxon>Methanobacteriota</taxon>
        <taxon>Stenosarchaea group</taxon>
        <taxon>Halobacteria</taxon>
        <taxon>Halobacteriales</taxon>
        <taxon>Haladaptataceae</taxon>
        <taxon>Haladaptatus</taxon>
    </lineage>
</organism>
<sequence length="79" mass="9033">MTQELGSLARKLSLPYYEDTLPAHDSFHANLVRYLSIRLADKCGETVDRNVLSASAWLHDIGRPLERVGKIDDHDRWAK</sequence>
<gene>
    <name evidence="1" type="ORF">GCM10025751_37330</name>
</gene>
<accession>A0AAV3UL77</accession>
<proteinExistence type="predicted"/>
<dbReference type="EMBL" id="BAABKX010000015">
    <property type="protein sequence ID" value="GAA5056484.1"/>
    <property type="molecule type" value="Genomic_DNA"/>
</dbReference>
<evidence type="ECO:0008006" key="3">
    <source>
        <dbReference type="Google" id="ProtNLM"/>
    </source>
</evidence>